<accession>A0ACC0YEX5</accession>
<organism evidence="1 2">
    <name type="scientific">Pistacia integerrima</name>
    <dbReference type="NCBI Taxonomy" id="434235"/>
    <lineage>
        <taxon>Eukaryota</taxon>
        <taxon>Viridiplantae</taxon>
        <taxon>Streptophyta</taxon>
        <taxon>Embryophyta</taxon>
        <taxon>Tracheophyta</taxon>
        <taxon>Spermatophyta</taxon>
        <taxon>Magnoliopsida</taxon>
        <taxon>eudicotyledons</taxon>
        <taxon>Gunneridae</taxon>
        <taxon>Pentapetalae</taxon>
        <taxon>rosids</taxon>
        <taxon>malvids</taxon>
        <taxon>Sapindales</taxon>
        <taxon>Anacardiaceae</taxon>
        <taxon>Pistacia</taxon>
    </lineage>
</organism>
<dbReference type="EMBL" id="CM047742">
    <property type="protein sequence ID" value="KAJ0035348.1"/>
    <property type="molecule type" value="Genomic_DNA"/>
</dbReference>
<sequence length="73" mass="8029">MASTSGSGTTGLSSKAEIEKFDGTTSFGIWQVRMMAVLTNEGTKKALREKAKKPETMTNVEWEEMEEKALLSI</sequence>
<evidence type="ECO:0000313" key="1">
    <source>
        <dbReference type="EMBL" id="KAJ0035348.1"/>
    </source>
</evidence>
<evidence type="ECO:0000313" key="2">
    <source>
        <dbReference type="Proteomes" id="UP001163603"/>
    </source>
</evidence>
<dbReference type="Proteomes" id="UP001163603">
    <property type="component" value="Chromosome 7"/>
</dbReference>
<reference evidence="2" key="1">
    <citation type="journal article" date="2023" name="G3 (Bethesda)">
        <title>Genome assembly and association tests identify interacting loci associated with vigor, precocity, and sex in interspecific pistachio rootstocks.</title>
        <authorList>
            <person name="Palmer W."/>
            <person name="Jacygrad E."/>
            <person name="Sagayaradj S."/>
            <person name="Cavanaugh K."/>
            <person name="Han R."/>
            <person name="Bertier L."/>
            <person name="Beede B."/>
            <person name="Kafkas S."/>
            <person name="Golino D."/>
            <person name="Preece J."/>
            <person name="Michelmore R."/>
        </authorList>
    </citation>
    <scope>NUCLEOTIDE SEQUENCE [LARGE SCALE GENOMIC DNA]</scope>
</reference>
<protein>
    <submittedName>
        <fullName evidence="1">Uncharacterized protein</fullName>
    </submittedName>
</protein>
<gene>
    <name evidence="1" type="ORF">Pint_26277</name>
</gene>
<proteinExistence type="predicted"/>
<name>A0ACC0YEX5_9ROSI</name>
<keyword evidence="2" id="KW-1185">Reference proteome</keyword>
<comment type="caution">
    <text evidence="1">The sequence shown here is derived from an EMBL/GenBank/DDBJ whole genome shotgun (WGS) entry which is preliminary data.</text>
</comment>